<dbReference type="AlphaFoldDB" id="A0A829HDE7"/>
<evidence type="ECO:0000313" key="2">
    <source>
        <dbReference type="Proteomes" id="UP000014523"/>
    </source>
</evidence>
<evidence type="ECO:0008006" key="3">
    <source>
        <dbReference type="Google" id="ProtNLM"/>
    </source>
</evidence>
<protein>
    <recommendedName>
        <fullName evidence="3">DUF4123 domain-containing protein</fullName>
    </recommendedName>
</protein>
<comment type="caution">
    <text evidence="1">The sequence shown here is derived from an EMBL/GenBank/DDBJ whole genome shotgun (WGS) entry which is preliminary data.</text>
</comment>
<gene>
    <name evidence="1" type="ORF">F957_04046</name>
</gene>
<dbReference type="EMBL" id="ATGG01000061">
    <property type="protein sequence ID" value="EPF69475.1"/>
    <property type="molecule type" value="Genomic_DNA"/>
</dbReference>
<keyword evidence="2" id="KW-1185">Reference proteome</keyword>
<sequence>MNKEELYNLSKERLYIIYQDLKSSNVDKHILNSIQFFDVIPSESIWENYISKNENKVIHFDNDLILSEKYRNYTDFEKALDDLKWFSDDNKLFFLFYNKKNAILFDVVFLDLIIKKLNFLDNEDYLLYCFDTKKLLQVGGKVLQFGKGLQINLNILVQCFMSVKFKVSPLEEEVIAY</sequence>
<dbReference type="Proteomes" id="UP000014523">
    <property type="component" value="Unassembled WGS sequence"/>
</dbReference>
<accession>A0A829HDE7</accession>
<reference evidence="1 2" key="1">
    <citation type="submission" date="2013-06" db="EMBL/GenBank/DDBJ databases">
        <title>The Genome Sequence of Acinetobacter gyllenbergii CIP 110306.</title>
        <authorList>
            <consortium name="The Broad Institute Genome Sequencing Platform"/>
            <consortium name="The Broad Institute Genome Sequencing Center for Infectious Disease"/>
            <person name="Cerqueira G."/>
            <person name="Feldgarden M."/>
            <person name="Courvalin P."/>
            <person name="Perichon B."/>
            <person name="Grillot-Courvalin C."/>
            <person name="Clermont D."/>
            <person name="Rocha E."/>
            <person name="Yoon E.-J."/>
            <person name="Nemec A."/>
            <person name="Young S.K."/>
            <person name="Zeng Q."/>
            <person name="Gargeya S."/>
            <person name="Fitzgerald M."/>
            <person name="Abouelleil A."/>
            <person name="Alvarado L."/>
            <person name="Berlin A.M."/>
            <person name="Chapman S.B."/>
            <person name="Dewar J."/>
            <person name="Goldberg J."/>
            <person name="Griggs A."/>
            <person name="Gujja S."/>
            <person name="Hansen M."/>
            <person name="Howarth C."/>
            <person name="Imamovic A."/>
            <person name="Larimer J."/>
            <person name="McCowan C."/>
            <person name="Murphy C."/>
            <person name="Pearson M."/>
            <person name="Priest M."/>
            <person name="Roberts A."/>
            <person name="Saif S."/>
            <person name="Shea T."/>
            <person name="Sykes S."/>
            <person name="Wortman J."/>
            <person name="Nusbaum C."/>
            <person name="Birren B."/>
        </authorList>
    </citation>
    <scope>NUCLEOTIDE SEQUENCE [LARGE SCALE GENOMIC DNA]</scope>
    <source>
        <strain evidence="1 2">CIP 110306</strain>
    </source>
</reference>
<evidence type="ECO:0000313" key="1">
    <source>
        <dbReference type="EMBL" id="EPF69475.1"/>
    </source>
</evidence>
<organism evidence="1 2">
    <name type="scientific">Acinetobacter gyllenbergii CIP 110306 = MTCC 11365</name>
    <dbReference type="NCBI Taxonomy" id="1217657"/>
    <lineage>
        <taxon>Bacteria</taxon>
        <taxon>Pseudomonadati</taxon>
        <taxon>Pseudomonadota</taxon>
        <taxon>Gammaproteobacteria</taxon>
        <taxon>Moraxellales</taxon>
        <taxon>Moraxellaceae</taxon>
        <taxon>Acinetobacter</taxon>
    </lineage>
</organism>
<proteinExistence type="predicted"/>
<dbReference type="RefSeq" id="WP_016660701.1">
    <property type="nucleotide sequence ID" value="NZ_ASQH01000012.1"/>
</dbReference>
<name>A0A829HDE7_9GAMM</name>